<dbReference type="EMBL" id="LNUW01000010">
    <property type="protein sequence ID" value="KXG86989.1"/>
    <property type="molecule type" value="Genomic_DNA"/>
</dbReference>
<name>A0A135P6C6_9HYPH</name>
<dbReference type="RefSeq" id="WP_067653857.1">
    <property type="nucleotide sequence ID" value="NZ_KQ961039.1"/>
</dbReference>
<comment type="caution">
    <text evidence="1">The sequence shown here is derived from an EMBL/GenBank/DDBJ whole genome shotgun (WGS) entry which is preliminary data.</text>
</comment>
<protein>
    <submittedName>
        <fullName evidence="1">Uncharacterized protein</fullName>
    </submittedName>
</protein>
<accession>A0A135P6C6</accession>
<dbReference type="AlphaFoldDB" id="A0A135P6C6"/>
<dbReference type="STRING" id="2052828.ATO67_21625"/>
<evidence type="ECO:0000313" key="2">
    <source>
        <dbReference type="Proteomes" id="UP000070498"/>
    </source>
</evidence>
<proteinExistence type="predicted"/>
<keyword evidence="2" id="KW-1185">Reference proteome</keyword>
<organism evidence="1 2">
    <name type="scientific">Agrobacterium bohemicum</name>
    <dbReference type="NCBI Taxonomy" id="2052828"/>
    <lineage>
        <taxon>Bacteria</taxon>
        <taxon>Pseudomonadati</taxon>
        <taxon>Pseudomonadota</taxon>
        <taxon>Alphaproteobacteria</taxon>
        <taxon>Hyphomicrobiales</taxon>
        <taxon>Rhizobiaceae</taxon>
        <taxon>Rhizobium/Agrobacterium group</taxon>
        <taxon>Agrobacterium</taxon>
    </lineage>
</organism>
<evidence type="ECO:0000313" key="1">
    <source>
        <dbReference type="EMBL" id="KXG86989.1"/>
    </source>
</evidence>
<gene>
    <name evidence="1" type="ORF">ATO67_21625</name>
</gene>
<dbReference type="Proteomes" id="UP000070498">
    <property type="component" value="Unassembled WGS sequence"/>
</dbReference>
<sequence length="94" mass="10369">MQFLPFAGVGKTAFDIWVRDERLRLLSTLGSLFMDISDSPLLRSKAHADLKRAAVLLLEANPLDHCVRQQLSSGLGAKTIPATPHTVVMIQRDT</sequence>
<reference evidence="1 2" key="1">
    <citation type="submission" date="2015-11" db="EMBL/GenBank/DDBJ databases">
        <title>Draft genome sequence of Agrobacterium sp. R89-1.</title>
        <authorList>
            <person name="Zahradnik J."/>
            <person name="Kyslikova E."/>
            <person name="Palyzova A."/>
            <person name="Kyslik P."/>
        </authorList>
    </citation>
    <scope>NUCLEOTIDE SEQUENCE [LARGE SCALE GENOMIC DNA]</scope>
    <source>
        <strain evidence="1 2">R89-1</strain>
    </source>
</reference>